<evidence type="ECO:0000259" key="6">
    <source>
        <dbReference type="PROSITE" id="PS50111"/>
    </source>
</evidence>
<feature type="domain" description="Methyl-accepting transducer" evidence="6">
    <location>
        <begin position="564"/>
        <end position="800"/>
    </location>
</feature>
<sequence>MARVTPLKGNRRRDIPDRADRRTSHHGGGVKGGREAAVTSVPHGAFSLYGAERRGGRICVETIHFIDSFSLLGKMVPEYRLSSALEGRSACPLPPESPKEGRRRNATPRTGISLLKDHNHATFLTRRAMCRNWVEGGTMGIRSVLGLCLGGLALLLVISNAINLSREWSERRTADLSGRLLQVYAATSRVMEVYGQERGSTGIPLGADSSISPDQRAALDKVRASTDERLAAVAASLTAIDRPTYTQALDAVRQRLREVRAQADQAMAQPRASRPGTAERGYLEAMFQIASTTTDLAQDVRAELSTFTPPLAPLVALVAQVMELRDIGGRQSSLLLSGVMAQKPYAPDTVMTLERLQGQIGQIIKELEEGAHASGSASLTENVAVMKRTYLDGMTAFRDRLMAASAQGGAYDLDGTRYRATTKPLLGAIITLRDQILEDAEARMALLDAQAVRGMVGALGLSAAALVLFAAAVIVLQRRIVLPLTGLTRVLVTIAGGERDQTIAWTTRGDEIGAMARAVVVLQDTSREADRLAQEQQKEQVKRDHLHAQTNARLNAFVSRMGDIARTFARAVDDLGRSADTLRCTALATTDQSQATAHAATQMDANIQTVAAASGQLMTSITDIARRVDETTATSRAAVHETEATTAVIAGLADAARQIGDVVSLITSVAAQTNLLALNATIEAARAGDAGKGFAVVAGEVKILAGQTARATEEIQAKVAHIQGETGKAVEAIAGIRATVGAISEAAAGIAAAMTQQGSATRDITRNIHEAAQGVGDVSASVRQVSQAASQTTAAADGLGGVSETIVRESEALRTTVDSLVSDLHRANA</sequence>
<organism evidence="8 9">
    <name type="scientific">Pararhodospirillum photometricum DSM 122</name>
    <dbReference type="NCBI Taxonomy" id="1150469"/>
    <lineage>
        <taxon>Bacteria</taxon>
        <taxon>Pseudomonadati</taxon>
        <taxon>Pseudomonadota</taxon>
        <taxon>Alphaproteobacteria</taxon>
        <taxon>Rhodospirillales</taxon>
        <taxon>Rhodospirillaceae</taxon>
        <taxon>Pararhodospirillum</taxon>
    </lineage>
</organism>
<feature type="domain" description="HAMP" evidence="7">
    <location>
        <begin position="478"/>
        <end position="531"/>
    </location>
</feature>
<evidence type="ECO:0000259" key="7">
    <source>
        <dbReference type="PROSITE" id="PS50885"/>
    </source>
</evidence>
<evidence type="ECO:0000256" key="1">
    <source>
        <dbReference type="ARBA" id="ARBA00023224"/>
    </source>
</evidence>
<proteinExistence type="inferred from homology"/>
<evidence type="ECO:0000313" key="9">
    <source>
        <dbReference type="Proteomes" id="UP000033220"/>
    </source>
</evidence>
<dbReference type="AlphaFoldDB" id="H6SN98"/>
<feature type="region of interest" description="Disordered" evidence="4">
    <location>
        <begin position="87"/>
        <end position="107"/>
    </location>
</feature>
<evidence type="ECO:0000256" key="2">
    <source>
        <dbReference type="ARBA" id="ARBA00029447"/>
    </source>
</evidence>
<dbReference type="Gene3D" id="1.10.8.500">
    <property type="entry name" value="HAMP domain in histidine kinase"/>
    <property type="match status" value="1"/>
</dbReference>
<accession>H6SN98</accession>
<dbReference type="Pfam" id="PF00015">
    <property type="entry name" value="MCPsignal"/>
    <property type="match status" value="1"/>
</dbReference>
<dbReference type="PATRIC" id="fig|1150469.3.peg.410"/>
<dbReference type="STRING" id="1150469.RSPPHO_00348"/>
<dbReference type="Proteomes" id="UP000033220">
    <property type="component" value="Chromosome DSM 122"/>
</dbReference>
<reference evidence="8 9" key="1">
    <citation type="submission" date="2012-02" db="EMBL/GenBank/DDBJ databases">
        <title>Shotgun genome sequence of Phaeospirillum photometricum DSM 122.</title>
        <authorList>
            <person name="Duquesne K."/>
            <person name="Sturgis J."/>
        </authorList>
    </citation>
    <scope>NUCLEOTIDE SEQUENCE [LARGE SCALE GENOMIC DNA]</scope>
    <source>
        <strain evidence="9">DSM122</strain>
    </source>
</reference>
<dbReference type="PANTHER" id="PTHR32089:SF112">
    <property type="entry name" value="LYSOZYME-LIKE PROTEIN-RELATED"/>
    <property type="match status" value="1"/>
</dbReference>
<evidence type="ECO:0000256" key="3">
    <source>
        <dbReference type="PROSITE-ProRule" id="PRU00284"/>
    </source>
</evidence>
<dbReference type="eggNOG" id="COG0840">
    <property type="taxonomic scope" value="Bacteria"/>
</dbReference>
<evidence type="ECO:0000313" key="8">
    <source>
        <dbReference type="EMBL" id="CCG06974.1"/>
    </source>
</evidence>
<gene>
    <name evidence="8" type="ORF">RSPPHO_00348</name>
</gene>
<dbReference type="HOGENOM" id="CLU_000445_107_27_5"/>
<dbReference type="Gene3D" id="1.10.287.950">
    <property type="entry name" value="Methyl-accepting chemotaxis protein"/>
    <property type="match status" value="1"/>
</dbReference>
<dbReference type="SUPFAM" id="SSF58104">
    <property type="entry name" value="Methyl-accepting chemotaxis protein (MCP) signaling domain"/>
    <property type="match status" value="1"/>
</dbReference>
<dbReference type="InterPro" id="IPR003660">
    <property type="entry name" value="HAMP_dom"/>
</dbReference>
<dbReference type="GO" id="GO:0007165">
    <property type="term" value="P:signal transduction"/>
    <property type="evidence" value="ECO:0007669"/>
    <property type="project" value="UniProtKB-KW"/>
</dbReference>
<feature type="compositionally biased region" description="Basic and acidic residues" evidence="4">
    <location>
        <begin position="12"/>
        <end position="22"/>
    </location>
</feature>
<dbReference type="EMBL" id="HE663493">
    <property type="protein sequence ID" value="CCG06974.1"/>
    <property type="molecule type" value="Genomic_DNA"/>
</dbReference>
<protein>
    <submittedName>
        <fullName evidence="8">Methyl-accepting chemotaxis protein</fullName>
        <ecNumber evidence="8">2.7.13.3</ecNumber>
    </submittedName>
</protein>
<feature type="transmembrane region" description="Helical" evidence="5">
    <location>
        <begin position="454"/>
        <end position="476"/>
    </location>
</feature>
<name>H6SN98_PARPM</name>
<dbReference type="PROSITE" id="PS50885">
    <property type="entry name" value="HAMP"/>
    <property type="match status" value="1"/>
</dbReference>
<dbReference type="EC" id="2.7.13.3" evidence="8"/>
<dbReference type="PROSITE" id="PS50111">
    <property type="entry name" value="CHEMOTAXIS_TRANSDUC_2"/>
    <property type="match status" value="1"/>
</dbReference>
<evidence type="ECO:0000256" key="5">
    <source>
        <dbReference type="SAM" id="Phobius"/>
    </source>
</evidence>
<keyword evidence="5" id="KW-0472">Membrane</keyword>
<keyword evidence="9" id="KW-1185">Reference proteome</keyword>
<dbReference type="SMART" id="SM00283">
    <property type="entry name" value="MA"/>
    <property type="match status" value="1"/>
</dbReference>
<feature type="region of interest" description="Disordered" evidence="4">
    <location>
        <begin position="1"/>
        <end position="36"/>
    </location>
</feature>
<dbReference type="PANTHER" id="PTHR32089">
    <property type="entry name" value="METHYL-ACCEPTING CHEMOTAXIS PROTEIN MCPB"/>
    <property type="match status" value="1"/>
</dbReference>
<dbReference type="InterPro" id="IPR004089">
    <property type="entry name" value="MCPsignal_dom"/>
</dbReference>
<keyword evidence="5" id="KW-0812">Transmembrane</keyword>
<comment type="similarity">
    <text evidence="2">Belongs to the methyl-accepting chemotaxis (MCP) protein family.</text>
</comment>
<keyword evidence="1 3" id="KW-0807">Transducer</keyword>
<evidence type="ECO:0000256" key="4">
    <source>
        <dbReference type="SAM" id="MobiDB-lite"/>
    </source>
</evidence>
<feature type="transmembrane region" description="Helical" evidence="5">
    <location>
        <begin position="139"/>
        <end position="162"/>
    </location>
</feature>
<dbReference type="GO" id="GO:0016020">
    <property type="term" value="C:membrane"/>
    <property type="evidence" value="ECO:0007669"/>
    <property type="project" value="InterPro"/>
</dbReference>
<dbReference type="KEGG" id="rpm:RSPPHO_00348"/>
<keyword evidence="5" id="KW-1133">Transmembrane helix</keyword>
<dbReference type="GO" id="GO:0004673">
    <property type="term" value="F:protein histidine kinase activity"/>
    <property type="evidence" value="ECO:0007669"/>
    <property type="project" value="UniProtKB-EC"/>
</dbReference>
<keyword evidence="8" id="KW-0808">Transferase</keyword>
<dbReference type="SUPFAM" id="SSF158472">
    <property type="entry name" value="HAMP domain-like"/>
    <property type="match status" value="1"/>
</dbReference>